<keyword evidence="1" id="KW-1133">Transmembrane helix</keyword>
<gene>
    <name evidence="3" type="ORF">AB6A40_009436</name>
</gene>
<dbReference type="EMBL" id="JBGFUD010009950">
    <property type="protein sequence ID" value="MFH4982727.1"/>
    <property type="molecule type" value="Genomic_DNA"/>
</dbReference>
<feature type="domain" description="Amidase" evidence="2">
    <location>
        <begin position="89"/>
        <end position="152"/>
    </location>
</feature>
<evidence type="ECO:0000259" key="2">
    <source>
        <dbReference type="Pfam" id="PF01425"/>
    </source>
</evidence>
<dbReference type="InterPro" id="IPR052096">
    <property type="entry name" value="Endocannabinoid_amidase"/>
</dbReference>
<evidence type="ECO:0000256" key="1">
    <source>
        <dbReference type="SAM" id="Phobius"/>
    </source>
</evidence>
<dbReference type="PANTHER" id="PTHR45847:SF10">
    <property type="entry name" value="FATTY ACID AMIDE HYDROLASE 1"/>
    <property type="match status" value="1"/>
</dbReference>
<dbReference type="Proteomes" id="UP001608902">
    <property type="component" value="Unassembled WGS sequence"/>
</dbReference>
<dbReference type="AlphaFoldDB" id="A0ABD6F0N2"/>
<reference evidence="3 4" key="1">
    <citation type="submission" date="2024-08" db="EMBL/GenBank/DDBJ databases">
        <title>Gnathostoma spinigerum genome.</title>
        <authorList>
            <person name="Gonzalez-Bertolin B."/>
            <person name="Monzon S."/>
            <person name="Zaballos A."/>
            <person name="Jimenez P."/>
            <person name="Dekumyoy P."/>
            <person name="Varona S."/>
            <person name="Cuesta I."/>
            <person name="Sumanam S."/>
            <person name="Adisakwattana P."/>
            <person name="Gasser R.B."/>
            <person name="Hernandez-Gonzalez A."/>
            <person name="Young N.D."/>
            <person name="Perteguer M.J."/>
        </authorList>
    </citation>
    <scope>NUCLEOTIDE SEQUENCE [LARGE SCALE GENOMIC DNA]</scope>
    <source>
        <strain evidence="3">AL3</strain>
        <tissue evidence="3">Liver</tissue>
    </source>
</reference>
<dbReference type="SUPFAM" id="SSF75304">
    <property type="entry name" value="Amidase signature (AS) enzymes"/>
    <property type="match status" value="1"/>
</dbReference>
<keyword evidence="1" id="KW-0472">Membrane</keyword>
<keyword evidence="1" id="KW-0812">Transmembrane</keyword>
<dbReference type="PANTHER" id="PTHR45847">
    <property type="entry name" value="FATTY ACID AMIDE HYDROLASE"/>
    <property type="match status" value="1"/>
</dbReference>
<keyword evidence="4" id="KW-1185">Reference proteome</keyword>
<feature type="transmembrane region" description="Helical" evidence="1">
    <location>
        <begin position="6"/>
        <end position="22"/>
    </location>
</feature>
<proteinExistence type="predicted"/>
<sequence>MDISCASFLVVFLCIYIAFLFYKRKRFETRCHRLESAVKYALDRRQQSIETVKVKLDEVDAGLRQHIASMDFQVLLDSLQNGKVTALQVLRAYQEKALAAQEKTNCITQFILEADDWAKTLDEQFETNKGTGQRPPFFGIPFSIKECIGVSG</sequence>
<evidence type="ECO:0000313" key="3">
    <source>
        <dbReference type="EMBL" id="MFH4982727.1"/>
    </source>
</evidence>
<evidence type="ECO:0000313" key="4">
    <source>
        <dbReference type="Proteomes" id="UP001608902"/>
    </source>
</evidence>
<dbReference type="InterPro" id="IPR023631">
    <property type="entry name" value="Amidase_dom"/>
</dbReference>
<name>A0ABD6F0N2_9BILA</name>
<dbReference type="InterPro" id="IPR036928">
    <property type="entry name" value="AS_sf"/>
</dbReference>
<dbReference type="Gene3D" id="3.90.1300.10">
    <property type="entry name" value="Amidase signature (AS) domain"/>
    <property type="match status" value="1"/>
</dbReference>
<protein>
    <recommendedName>
        <fullName evidence="2">Amidase domain-containing protein</fullName>
    </recommendedName>
</protein>
<accession>A0ABD6F0N2</accession>
<dbReference type="Pfam" id="PF01425">
    <property type="entry name" value="Amidase"/>
    <property type="match status" value="1"/>
</dbReference>
<comment type="caution">
    <text evidence="3">The sequence shown here is derived from an EMBL/GenBank/DDBJ whole genome shotgun (WGS) entry which is preliminary data.</text>
</comment>
<organism evidence="3 4">
    <name type="scientific">Gnathostoma spinigerum</name>
    <dbReference type="NCBI Taxonomy" id="75299"/>
    <lineage>
        <taxon>Eukaryota</taxon>
        <taxon>Metazoa</taxon>
        <taxon>Ecdysozoa</taxon>
        <taxon>Nematoda</taxon>
        <taxon>Chromadorea</taxon>
        <taxon>Rhabditida</taxon>
        <taxon>Spirurina</taxon>
        <taxon>Gnathostomatomorpha</taxon>
        <taxon>Gnathostomatoidea</taxon>
        <taxon>Gnathostomatidae</taxon>
        <taxon>Gnathostoma</taxon>
    </lineage>
</organism>